<dbReference type="PANTHER" id="PTHR30188">
    <property type="entry name" value="ABC TRANSPORTER PERMEASE PROTEIN-RELATED"/>
    <property type="match status" value="1"/>
</dbReference>
<feature type="transmembrane region" description="Helical" evidence="1">
    <location>
        <begin position="146"/>
        <end position="164"/>
    </location>
</feature>
<evidence type="ECO:0000256" key="1">
    <source>
        <dbReference type="SAM" id="Phobius"/>
    </source>
</evidence>
<reference evidence="2" key="1">
    <citation type="submission" date="2020-02" db="EMBL/GenBank/DDBJ databases">
        <authorList>
            <person name="Meier V. D."/>
        </authorList>
    </citation>
    <scope>NUCLEOTIDE SEQUENCE</scope>
    <source>
        <strain evidence="2">AVDCRST_MAG64</strain>
    </source>
</reference>
<dbReference type="PANTHER" id="PTHR30188:SF4">
    <property type="entry name" value="PROTEIN TRIGALACTOSYLDIACYLGLYCEROL 1, CHLOROPLASTIC"/>
    <property type="match status" value="1"/>
</dbReference>
<proteinExistence type="predicted"/>
<gene>
    <name evidence="2" type="ORF">AVDCRST_MAG64-2438</name>
</gene>
<dbReference type="InterPro" id="IPR030802">
    <property type="entry name" value="Permease_MalE"/>
</dbReference>
<dbReference type="AlphaFoldDB" id="A0A6J4PD93"/>
<name>A0A6J4PD93_9BACT</name>
<accession>A0A6J4PD93</accession>
<feature type="transmembrane region" description="Helical" evidence="1">
    <location>
        <begin position="106"/>
        <end position="126"/>
    </location>
</feature>
<keyword evidence="1" id="KW-0472">Membrane</keyword>
<dbReference type="Pfam" id="PF02405">
    <property type="entry name" value="MlaE"/>
    <property type="match status" value="1"/>
</dbReference>
<sequence length="180" mass="19238">MSVVKQIGPVLAAVMLAGRVGGALTAELGTMNVTEQLDAMRVMGADPVRYLVVPRFLACVLLTPILTIYSDLLGVLGGYVLSVYYLGVAETPYWQFSAQAIETWQIMEGIFKSVFFGAAIGLISCYKGFNSGAGASGVGRACTESFVASFMAIIVLNFFFARLLQNLYVGLYGNRSGVFG</sequence>
<evidence type="ECO:0000313" key="2">
    <source>
        <dbReference type="EMBL" id="CAA9413138.1"/>
    </source>
</evidence>
<keyword evidence="1" id="KW-0812">Transmembrane</keyword>
<organism evidence="2">
    <name type="scientific">uncultured Phycisphaerae bacterium</name>
    <dbReference type="NCBI Taxonomy" id="904963"/>
    <lineage>
        <taxon>Bacteria</taxon>
        <taxon>Pseudomonadati</taxon>
        <taxon>Planctomycetota</taxon>
        <taxon>Phycisphaerae</taxon>
        <taxon>environmental samples</taxon>
    </lineage>
</organism>
<dbReference type="GO" id="GO:0005548">
    <property type="term" value="F:phospholipid transporter activity"/>
    <property type="evidence" value="ECO:0007669"/>
    <property type="project" value="TreeGrafter"/>
</dbReference>
<keyword evidence="1" id="KW-1133">Transmembrane helix</keyword>
<feature type="transmembrane region" description="Helical" evidence="1">
    <location>
        <begin position="76"/>
        <end position="94"/>
    </location>
</feature>
<protein>
    <submittedName>
        <fullName evidence="2">Phospholipid ABC transporter permease protein MlaE</fullName>
    </submittedName>
</protein>
<dbReference type="EMBL" id="CADCUQ010000542">
    <property type="protein sequence ID" value="CAA9413138.1"/>
    <property type="molecule type" value="Genomic_DNA"/>
</dbReference>
<dbReference type="GO" id="GO:0043190">
    <property type="term" value="C:ATP-binding cassette (ABC) transporter complex"/>
    <property type="evidence" value="ECO:0007669"/>
    <property type="project" value="InterPro"/>
</dbReference>
<feature type="transmembrane region" description="Helical" evidence="1">
    <location>
        <begin position="49"/>
        <end position="69"/>
    </location>
</feature>